<comment type="caution">
    <text evidence="2">The sequence shown here is derived from an EMBL/GenBank/DDBJ whole genome shotgun (WGS) entry which is preliminary data.</text>
</comment>
<evidence type="ECO:0000313" key="3">
    <source>
        <dbReference type="Proteomes" id="UP000247536"/>
    </source>
</evidence>
<reference evidence="2 3" key="1">
    <citation type="submission" date="2018-06" db="EMBL/GenBank/DDBJ databases">
        <title>Rhizobium wuzhouense sp. nov., isolated from roots of Oryza officinalis.</title>
        <authorList>
            <person name="Yuan T."/>
        </authorList>
    </citation>
    <scope>NUCLEOTIDE SEQUENCE [LARGE SCALE GENOMIC DNA]</scope>
    <source>
        <strain evidence="2 3">W44</strain>
    </source>
</reference>
<dbReference type="InterPro" id="IPR036388">
    <property type="entry name" value="WH-like_DNA-bd_sf"/>
</dbReference>
<dbReference type="PROSITE" id="PS50995">
    <property type="entry name" value="HTH_MARR_2"/>
    <property type="match status" value="1"/>
</dbReference>
<dbReference type="PANTHER" id="PTHR33164">
    <property type="entry name" value="TRANSCRIPTIONAL REGULATOR, MARR FAMILY"/>
    <property type="match status" value="1"/>
</dbReference>
<feature type="domain" description="HTH marR-type" evidence="1">
    <location>
        <begin position="24"/>
        <end position="156"/>
    </location>
</feature>
<dbReference type="Proteomes" id="UP000247536">
    <property type="component" value="Unassembled WGS sequence"/>
</dbReference>
<evidence type="ECO:0000313" key="2">
    <source>
        <dbReference type="EMBL" id="PYB71839.1"/>
    </source>
</evidence>
<proteinExistence type="predicted"/>
<dbReference type="PANTHER" id="PTHR33164:SF57">
    <property type="entry name" value="MARR-FAMILY TRANSCRIPTIONAL REGULATOR"/>
    <property type="match status" value="1"/>
</dbReference>
<dbReference type="Pfam" id="PF12802">
    <property type="entry name" value="MarR_2"/>
    <property type="match status" value="1"/>
</dbReference>
<dbReference type="InterPro" id="IPR036390">
    <property type="entry name" value="WH_DNA-bd_sf"/>
</dbReference>
<evidence type="ECO:0000259" key="1">
    <source>
        <dbReference type="PROSITE" id="PS50995"/>
    </source>
</evidence>
<sequence length="170" mass="19023">MTSKTDQSEKPSPIFPFNDRDQMENYLPYQLNRLAREWSTIQGQVLQAHGWTEPMLRIMSSLHAHGQMTVNEVAALSLIEQSGASRVIETLVNAGHVVRKISDKDQRVRTVALTSRGRKKLQEIAPAINGIYSQFVSQLQPDELRACVCGLQKLHTRIASNEAAGEDRVA</sequence>
<dbReference type="EMBL" id="QJRY01000006">
    <property type="protein sequence ID" value="PYB71839.1"/>
    <property type="molecule type" value="Genomic_DNA"/>
</dbReference>
<name>A0ABX5NPA5_9HYPH</name>
<organism evidence="2 3">
    <name type="scientific">Rhizobium wuzhouense</name>
    <dbReference type="NCBI Taxonomy" id="1986026"/>
    <lineage>
        <taxon>Bacteria</taxon>
        <taxon>Pseudomonadati</taxon>
        <taxon>Pseudomonadota</taxon>
        <taxon>Alphaproteobacteria</taxon>
        <taxon>Hyphomicrobiales</taxon>
        <taxon>Rhizobiaceae</taxon>
        <taxon>Rhizobium/Agrobacterium group</taxon>
        <taxon>Rhizobium</taxon>
    </lineage>
</organism>
<accession>A0ABX5NPA5</accession>
<gene>
    <name evidence="2" type="ORF">DMY87_16715</name>
</gene>
<dbReference type="SUPFAM" id="SSF46785">
    <property type="entry name" value="Winged helix' DNA-binding domain"/>
    <property type="match status" value="1"/>
</dbReference>
<dbReference type="InterPro" id="IPR039422">
    <property type="entry name" value="MarR/SlyA-like"/>
</dbReference>
<keyword evidence="3" id="KW-1185">Reference proteome</keyword>
<dbReference type="SMART" id="SM00347">
    <property type="entry name" value="HTH_MARR"/>
    <property type="match status" value="1"/>
</dbReference>
<dbReference type="InterPro" id="IPR000835">
    <property type="entry name" value="HTH_MarR-typ"/>
</dbReference>
<dbReference type="Gene3D" id="1.10.10.10">
    <property type="entry name" value="Winged helix-like DNA-binding domain superfamily/Winged helix DNA-binding domain"/>
    <property type="match status" value="1"/>
</dbReference>
<protein>
    <submittedName>
        <fullName evidence="2">MarR family transcriptional regulator</fullName>
    </submittedName>
</protein>